<evidence type="ECO:0000313" key="3">
    <source>
        <dbReference type="EMBL" id="CAK0856796.1"/>
    </source>
</evidence>
<keyword evidence="2" id="KW-0472">Membrane</keyword>
<reference evidence="3" key="1">
    <citation type="submission" date="2023-10" db="EMBL/GenBank/DDBJ databases">
        <authorList>
            <person name="Chen Y."/>
            <person name="Shah S."/>
            <person name="Dougan E. K."/>
            <person name="Thang M."/>
            <person name="Chan C."/>
        </authorList>
    </citation>
    <scope>NUCLEOTIDE SEQUENCE [LARGE SCALE GENOMIC DNA]</scope>
</reference>
<sequence>PRPCGGPPRPCWARTACLAPGLPGAARAASSSAAPRAEEAAPAGAAPKSLEERVGALEEAQRALEVRIAEVEKLAKRKGMWQMVMQYGAGFAMWYATVWGSSLFGIYMLLEMEVVSWQDSLLPLLERAGMEGYAERVDPTMGNLIIAFIVNECVEPIRFPFVIATGAPVVNAFRRLRQGKAGPGSAQTLATMSPRSYCVSSATLATMRPRTYCVNSLPMPPSSPSPSASPSVAFVVVVVLPRFCCVNVMG</sequence>
<protein>
    <recommendedName>
        <fullName evidence="5">DUF1279 domain-containing protein</fullName>
    </recommendedName>
</protein>
<proteinExistence type="predicted"/>
<gene>
    <name evidence="3" type="ORF">PCOR1329_LOCUS47074</name>
</gene>
<feature type="transmembrane region" description="Helical" evidence="2">
    <location>
        <begin position="87"/>
        <end position="110"/>
    </location>
</feature>
<feature type="non-terminal residue" evidence="3">
    <location>
        <position position="1"/>
    </location>
</feature>
<evidence type="ECO:0000256" key="2">
    <source>
        <dbReference type="SAM" id="Phobius"/>
    </source>
</evidence>
<organism evidence="3 4">
    <name type="scientific">Prorocentrum cordatum</name>
    <dbReference type="NCBI Taxonomy" id="2364126"/>
    <lineage>
        <taxon>Eukaryota</taxon>
        <taxon>Sar</taxon>
        <taxon>Alveolata</taxon>
        <taxon>Dinophyceae</taxon>
        <taxon>Prorocentrales</taxon>
        <taxon>Prorocentraceae</taxon>
        <taxon>Prorocentrum</taxon>
    </lineage>
</organism>
<comment type="caution">
    <text evidence="3">The sequence shown here is derived from an EMBL/GenBank/DDBJ whole genome shotgun (WGS) entry which is preliminary data.</text>
</comment>
<dbReference type="Proteomes" id="UP001189429">
    <property type="component" value="Unassembled WGS sequence"/>
</dbReference>
<evidence type="ECO:0008006" key="5">
    <source>
        <dbReference type="Google" id="ProtNLM"/>
    </source>
</evidence>
<evidence type="ECO:0000256" key="1">
    <source>
        <dbReference type="SAM" id="MobiDB-lite"/>
    </source>
</evidence>
<feature type="region of interest" description="Disordered" evidence="1">
    <location>
        <begin position="23"/>
        <end position="47"/>
    </location>
</feature>
<evidence type="ECO:0000313" key="4">
    <source>
        <dbReference type="Proteomes" id="UP001189429"/>
    </source>
</evidence>
<keyword evidence="2" id="KW-0812">Transmembrane</keyword>
<keyword evidence="2" id="KW-1133">Transmembrane helix</keyword>
<keyword evidence="4" id="KW-1185">Reference proteome</keyword>
<accession>A0ABN9UDM5</accession>
<dbReference type="EMBL" id="CAUYUJ010015668">
    <property type="protein sequence ID" value="CAK0856796.1"/>
    <property type="molecule type" value="Genomic_DNA"/>
</dbReference>
<name>A0ABN9UDM5_9DINO</name>